<dbReference type="Proteomes" id="UP001595953">
    <property type="component" value="Unassembled WGS sequence"/>
</dbReference>
<dbReference type="EMBL" id="JBHSGP010000022">
    <property type="protein sequence ID" value="MFC4723583.1"/>
    <property type="molecule type" value="Genomic_DNA"/>
</dbReference>
<evidence type="ECO:0000259" key="1">
    <source>
        <dbReference type="Pfam" id="PF00884"/>
    </source>
</evidence>
<comment type="caution">
    <text evidence="2">The sequence shown here is derived from an EMBL/GenBank/DDBJ whole genome shotgun (WGS) entry which is preliminary data.</text>
</comment>
<dbReference type="InterPro" id="IPR017850">
    <property type="entry name" value="Alkaline_phosphatase_core_sf"/>
</dbReference>
<name>A0ABV9N9E4_9FLAO</name>
<reference evidence="3" key="1">
    <citation type="journal article" date="2019" name="Int. J. Syst. Evol. Microbiol.">
        <title>The Global Catalogue of Microorganisms (GCM) 10K type strain sequencing project: providing services to taxonomists for standard genome sequencing and annotation.</title>
        <authorList>
            <consortium name="The Broad Institute Genomics Platform"/>
            <consortium name="The Broad Institute Genome Sequencing Center for Infectious Disease"/>
            <person name="Wu L."/>
            <person name="Ma J."/>
        </authorList>
    </citation>
    <scope>NUCLEOTIDE SEQUENCE [LARGE SCALE GENOMIC DNA]</scope>
    <source>
        <strain evidence="3">CCUG 63682</strain>
    </source>
</reference>
<dbReference type="InterPro" id="IPR000917">
    <property type="entry name" value="Sulfatase_N"/>
</dbReference>
<dbReference type="SUPFAM" id="SSF53649">
    <property type="entry name" value="Alkaline phosphatase-like"/>
    <property type="match status" value="1"/>
</dbReference>
<evidence type="ECO:0000313" key="2">
    <source>
        <dbReference type="EMBL" id="MFC4723583.1"/>
    </source>
</evidence>
<gene>
    <name evidence="2" type="ORF">ACFO5O_14735</name>
</gene>
<evidence type="ECO:0000313" key="3">
    <source>
        <dbReference type="Proteomes" id="UP001595953"/>
    </source>
</evidence>
<sequence>MNEVQLDTNAVSMGKIFSKAGYDTGFIGKWYIAGHGKQNFIPPCNRQQGFQFWKANECTHNYNHSIYYDNNDPTPKY</sequence>
<organism evidence="2 3">
    <name type="scientific">Geojedonia litorea</name>
    <dbReference type="NCBI Taxonomy" id="1268269"/>
    <lineage>
        <taxon>Bacteria</taxon>
        <taxon>Pseudomonadati</taxon>
        <taxon>Bacteroidota</taxon>
        <taxon>Flavobacteriia</taxon>
        <taxon>Flavobacteriales</taxon>
        <taxon>Flavobacteriaceae</taxon>
        <taxon>Geojedonia</taxon>
    </lineage>
</organism>
<dbReference type="RefSeq" id="WP_387965160.1">
    <property type="nucleotide sequence ID" value="NZ_JBHSGP010000022.1"/>
</dbReference>
<dbReference type="Pfam" id="PF00884">
    <property type="entry name" value="Sulfatase"/>
    <property type="match status" value="1"/>
</dbReference>
<feature type="domain" description="Sulfatase N-terminal" evidence="1">
    <location>
        <begin position="5"/>
        <end position="72"/>
    </location>
</feature>
<protein>
    <submittedName>
        <fullName evidence="2">Sulfatase-like hydrolase/transferase</fullName>
    </submittedName>
</protein>
<keyword evidence="3" id="KW-1185">Reference proteome</keyword>
<proteinExistence type="predicted"/>
<dbReference type="Gene3D" id="3.40.720.10">
    <property type="entry name" value="Alkaline Phosphatase, subunit A"/>
    <property type="match status" value="1"/>
</dbReference>
<accession>A0ABV9N9E4</accession>